<protein>
    <submittedName>
        <fullName evidence="1">Uncharacterized protein</fullName>
    </submittedName>
</protein>
<dbReference type="Gramene" id="AET1Gv20062800.12">
    <property type="protein sequence ID" value="AET1Gv20062800.12"/>
    <property type="gene ID" value="AET1Gv20062800"/>
</dbReference>
<reference evidence="2" key="1">
    <citation type="journal article" date="2014" name="Science">
        <title>Ancient hybridizations among the ancestral genomes of bread wheat.</title>
        <authorList>
            <consortium name="International Wheat Genome Sequencing Consortium,"/>
            <person name="Marcussen T."/>
            <person name="Sandve S.R."/>
            <person name="Heier L."/>
            <person name="Spannagl M."/>
            <person name="Pfeifer M."/>
            <person name="Jakobsen K.S."/>
            <person name="Wulff B.B."/>
            <person name="Steuernagel B."/>
            <person name="Mayer K.F."/>
            <person name="Olsen O.A."/>
        </authorList>
    </citation>
    <scope>NUCLEOTIDE SEQUENCE [LARGE SCALE GENOMIC DNA]</scope>
    <source>
        <strain evidence="2">cv. AL8/78</strain>
    </source>
</reference>
<reference evidence="2" key="2">
    <citation type="journal article" date="2017" name="Nat. Plants">
        <title>The Aegilops tauschii genome reveals multiple impacts of transposons.</title>
        <authorList>
            <person name="Zhao G."/>
            <person name="Zou C."/>
            <person name="Li K."/>
            <person name="Wang K."/>
            <person name="Li T."/>
            <person name="Gao L."/>
            <person name="Zhang X."/>
            <person name="Wang H."/>
            <person name="Yang Z."/>
            <person name="Liu X."/>
            <person name="Jiang W."/>
            <person name="Mao L."/>
            <person name="Kong X."/>
            <person name="Jiao Y."/>
            <person name="Jia J."/>
        </authorList>
    </citation>
    <scope>NUCLEOTIDE SEQUENCE [LARGE SCALE GENOMIC DNA]</scope>
    <source>
        <strain evidence="2">cv. AL8/78</strain>
    </source>
</reference>
<name>A0A452XM98_AEGTS</name>
<evidence type="ECO:0000313" key="1">
    <source>
        <dbReference type="EnsemblPlants" id="AET1Gv20062800.12"/>
    </source>
</evidence>
<keyword evidence="2" id="KW-1185">Reference proteome</keyword>
<reference evidence="1" key="3">
    <citation type="journal article" date="2017" name="Nature">
        <title>Genome sequence of the progenitor of the wheat D genome Aegilops tauschii.</title>
        <authorList>
            <person name="Luo M.C."/>
            <person name="Gu Y.Q."/>
            <person name="Puiu D."/>
            <person name="Wang H."/>
            <person name="Twardziok S.O."/>
            <person name="Deal K.R."/>
            <person name="Huo N."/>
            <person name="Zhu T."/>
            <person name="Wang L."/>
            <person name="Wang Y."/>
            <person name="McGuire P.E."/>
            <person name="Liu S."/>
            <person name="Long H."/>
            <person name="Ramasamy R.K."/>
            <person name="Rodriguez J.C."/>
            <person name="Van S.L."/>
            <person name="Yuan L."/>
            <person name="Wang Z."/>
            <person name="Xia Z."/>
            <person name="Xiao L."/>
            <person name="Anderson O.D."/>
            <person name="Ouyang S."/>
            <person name="Liang Y."/>
            <person name="Zimin A.V."/>
            <person name="Pertea G."/>
            <person name="Qi P."/>
            <person name="Bennetzen J.L."/>
            <person name="Dai X."/>
            <person name="Dawson M.W."/>
            <person name="Muller H.G."/>
            <person name="Kugler K."/>
            <person name="Rivarola-Duarte L."/>
            <person name="Spannagl M."/>
            <person name="Mayer K.F.X."/>
            <person name="Lu F.H."/>
            <person name="Bevan M.W."/>
            <person name="Leroy P."/>
            <person name="Li P."/>
            <person name="You F.M."/>
            <person name="Sun Q."/>
            <person name="Liu Z."/>
            <person name="Lyons E."/>
            <person name="Wicker T."/>
            <person name="Salzberg S.L."/>
            <person name="Devos K.M."/>
            <person name="Dvorak J."/>
        </authorList>
    </citation>
    <scope>NUCLEOTIDE SEQUENCE [LARGE SCALE GENOMIC DNA]</scope>
    <source>
        <strain evidence="1">cv. AL8/78</strain>
    </source>
</reference>
<proteinExistence type="predicted"/>
<reference evidence="1" key="5">
    <citation type="journal article" date="2021" name="G3 (Bethesda)">
        <title>Aegilops tauschii genome assembly Aet v5.0 features greater sequence contiguity and improved annotation.</title>
        <authorList>
            <person name="Wang L."/>
            <person name="Zhu T."/>
            <person name="Rodriguez J.C."/>
            <person name="Deal K.R."/>
            <person name="Dubcovsky J."/>
            <person name="McGuire P.E."/>
            <person name="Lux T."/>
            <person name="Spannagl M."/>
            <person name="Mayer K.F.X."/>
            <person name="Baldrich P."/>
            <person name="Meyers B.C."/>
            <person name="Huo N."/>
            <person name="Gu Y.Q."/>
            <person name="Zhou H."/>
            <person name="Devos K.M."/>
            <person name="Bennetzen J.L."/>
            <person name="Unver T."/>
            <person name="Budak H."/>
            <person name="Gulick P.J."/>
            <person name="Galiba G."/>
            <person name="Kalapos B."/>
            <person name="Nelson D.R."/>
            <person name="Li P."/>
            <person name="You F.M."/>
            <person name="Luo M.C."/>
            <person name="Dvorak J."/>
        </authorList>
    </citation>
    <scope>NUCLEOTIDE SEQUENCE [LARGE SCALE GENOMIC DNA]</scope>
    <source>
        <strain evidence="1">cv. AL8/78</strain>
    </source>
</reference>
<organism evidence="1 2">
    <name type="scientific">Aegilops tauschii subsp. strangulata</name>
    <name type="common">Goatgrass</name>
    <dbReference type="NCBI Taxonomy" id="200361"/>
    <lineage>
        <taxon>Eukaryota</taxon>
        <taxon>Viridiplantae</taxon>
        <taxon>Streptophyta</taxon>
        <taxon>Embryophyta</taxon>
        <taxon>Tracheophyta</taxon>
        <taxon>Spermatophyta</taxon>
        <taxon>Magnoliopsida</taxon>
        <taxon>Liliopsida</taxon>
        <taxon>Poales</taxon>
        <taxon>Poaceae</taxon>
        <taxon>BOP clade</taxon>
        <taxon>Pooideae</taxon>
        <taxon>Triticodae</taxon>
        <taxon>Triticeae</taxon>
        <taxon>Triticinae</taxon>
        <taxon>Aegilops</taxon>
    </lineage>
</organism>
<dbReference type="EnsemblPlants" id="AET1Gv20062800.12">
    <property type="protein sequence ID" value="AET1Gv20062800.12"/>
    <property type="gene ID" value="AET1Gv20062800"/>
</dbReference>
<sequence>MVLLEFFEDICCILSHQNNQISLCEYLSSESNCRCLARLMRYALMFCGV</sequence>
<dbReference type="Proteomes" id="UP000015105">
    <property type="component" value="Chromosome 1D"/>
</dbReference>
<evidence type="ECO:0000313" key="2">
    <source>
        <dbReference type="Proteomes" id="UP000015105"/>
    </source>
</evidence>
<reference evidence="1" key="4">
    <citation type="submission" date="2019-03" db="UniProtKB">
        <authorList>
            <consortium name="EnsemblPlants"/>
        </authorList>
    </citation>
    <scope>IDENTIFICATION</scope>
</reference>
<accession>A0A452XM98</accession>
<dbReference type="AlphaFoldDB" id="A0A452XM98"/>